<dbReference type="InParanoid" id="A0A414NF20"/>
<evidence type="ECO:0000256" key="1">
    <source>
        <dbReference type="ARBA" id="ARBA00010838"/>
    </source>
</evidence>
<comment type="caution">
    <text evidence="5">The sequence shown here is derived from an EMBL/GenBank/DDBJ whole genome shotgun (WGS) entry which is preliminary data.</text>
</comment>
<dbReference type="PANTHER" id="PTHR10353:SF296">
    <property type="entry name" value="6-PHOSPHO-BETA-GLUCOSIDASE"/>
    <property type="match status" value="1"/>
</dbReference>
<gene>
    <name evidence="5" type="ORF">DW682_01545</name>
</gene>
<dbReference type="GO" id="GO:0008422">
    <property type="term" value="F:beta-glucosidase activity"/>
    <property type="evidence" value="ECO:0007669"/>
    <property type="project" value="TreeGrafter"/>
</dbReference>
<organism evidence="5 6">
    <name type="scientific">Collinsella intestinalis</name>
    <dbReference type="NCBI Taxonomy" id="147207"/>
    <lineage>
        <taxon>Bacteria</taxon>
        <taxon>Bacillati</taxon>
        <taxon>Actinomycetota</taxon>
        <taxon>Coriobacteriia</taxon>
        <taxon>Coriobacteriales</taxon>
        <taxon>Coriobacteriaceae</taxon>
        <taxon>Collinsella</taxon>
    </lineage>
</organism>
<reference evidence="5 6" key="1">
    <citation type="submission" date="2018-08" db="EMBL/GenBank/DDBJ databases">
        <title>A genome reference for cultivated species of the human gut microbiota.</title>
        <authorList>
            <person name="Zou Y."/>
            <person name="Xue W."/>
            <person name="Luo G."/>
        </authorList>
    </citation>
    <scope>NUCLEOTIDE SEQUENCE [LARGE SCALE GENOMIC DNA]</scope>
    <source>
        <strain evidence="5 6">AM25-33</strain>
    </source>
</reference>
<evidence type="ECO:0000256" key="3">
    <source>
        <dbReference type="PROSITE-ProRule" id="PRU10055"/>
    </source>
</evidence>
<comment type="similarity">
    <text evidence="1 4">Belongs to the glycosyl hydrolase 1 family.</text>
</comment>
<proteinExistence type="inferred from homology"/>
<dbReference type="PRINTS" id="PR00131">
    <property type="entry name" value="GLHYDRLASE1"/>
</dbReference>
<dbReference type="GO" id="GO:0016052">
    <property type="term" value="P:carbohydrate catabolic process"/>
    <property type="evidence" value="ECO:0007669"/>
    <property type="project" value="TreeGrafter"/>
</dbReference>
<dbReference type="RefSeq" id="WP_118102577.1">
    <property type="nucleotide sequence ID" value="NZ_CABJEU010000001.1"/>
</dbReference>
<evidence type="ECO:0000313" key="6">
    <source>
        <dbReference type="Proteomes" id="UP000283983"/>
    </source>
</evidence>
<dbReference type="PROSITE" id="PS00572">
    <property type="entry name" value="GLYCOSYL_HYDROL_F1_1"/>
    <property type="match status" value="1"/>
</dbReference>
<dbReference type="SUPFAM" id="SSF51445">
    <property type="entry name" value="(Trans)glycosidases"/>
    <property type="match status" value="1"/>
</dbReference>
<evidence type="ECO:0000313" key="5">
    <source>
        <dbReference type="EMBL" id="RHF38420.1"/>
    </source>
</evidence>
<dbReference type="InterPro" id="IPR018120">
    <property type="entry name" value="Glyco_hydro_1_AS"/>
</dbReference>
<dbReference type="PANTHER" id="PTHR10353">
    <property type="entry name" value="GLYCOSYL HYDROLASE"/>
    <property type="match status" value="1"/>
</dbReference>
<evidence type="ECO:0000256" key="4">
    <source>
        <dbReference type="RuleBase" id="RU003690"/>
    </source>
</evidence>
<dbReference type="Pfam" id="PF00232">
    <property type="entry name" value="Glyco_hydro_1"/>
    <property type="match status" value="2"/>
</dbReference>
<dbReference type="AlphaFoldDB" id="A0A414NF20"/>
<dbReference type="InterPro" id="IPR001360">
    <property type="entry name" value="Glyco_hydro_1"/>
</dbReference>
<keyword evidence="6" id="KW-1185">Reference proteome</keyword>
<dbReference type="EMBL" id="QSLJ01000001">
    <property type="protein sequence ID" value="RHF38420.1"/>
    <property type="molecule type" value="Genomic_DNA"/>
</dbReference>
<feature type="active site" description="Nucleophile" evidence="3">
    <location>
        <position position="386"/>
    </location>
</feature>
<protein>
    <submittedName>
        <fullName evidence="5">Glycoside hydrolase family 1 protein</fullName>
    </submittedName>
</protein>
<accession>A0A414NF20</accession>
<dbReference type="GO" id="GO:0005829">
    <property type="term" value="C:cytosol"/>
    <property type="evidence" value="ECO:0007669"/>
    <property type="project" value="TreeGrafter"/>
</dbReference>
<sequence>MATMQLPDSFLWGGATSDFQCEGGFGEGGRGLLTRDFETDGSVDTPRQLTLKMADGSRGSVNSSFFLCQPIPEGAEPCIYDDQYYPSHQGVDFYHHWKEDIALMAEMGFGVYRFSITWSRIFPTGDEETPNEEGVQFYVDVVDELLAHGIQPLITICHDELPAHLAKTYGGWESRHVIDCYLKLCRVLFERIGTKCKYWLTFNEINAIAGYIATGSRKTDEQTHYQCIHHMFVASALAVKMGHEMMPGSMFGTMYASSEIYPATCKPEDQLRRMQCRHETQLFSDVMAMGYYPYYAQDIFRRKGVKLVMEPDDEEILMEGQLDYVTFSYYRSAVVDAESPLLRMGGKPENPYLKITPWGWQIDPIGLRYVMNEIYDRYRKPIFIVENGLGAIDEMLPGGTVDDTYRIEYLTEHLREMAKAICIDGVECLGYTMWGCFDLVSLSTGEMKKRYGFVYVDMDDKGNGTLKRSKKKSFDWFKRVCETNGTNLWDGVDIDEVIAGA</sequence>
<dbReference type="Gene3D" id="3.20.20.80">
    <property type="entry name" value="Glycosidases"/>
    <property type="match status" value="1"/>
</dbReference>
<keyword evidence="2" id="KW-0326">Glycosidase</keyword>
<dbReference type="Proteomes" id="UP000283983">
    <property type="component" value="Unassembled WGS sequence"/>
</dbReference>
<dbReference type="InterPro" id="IPR017853">
    <property type="entry name" value="GH"/>
</dbReference>
<name>A0A414NF20_9ACTN</name>
<keyword evidence="5" id="KW-0378">Hydrolase</keyword>
<evidence type="ECO:0000256" key="2">
    <source>
        <dbReference type="ARBA" id="ARBA00023295"/>
    </source>
</evidence>